<dbReference type="GO" id="GO:0022857">
    <property type="term" value="F:transmembrane transporter activity"/>
    <property type="evidence" value="ECO:0007669"/>
    <property type="project" value="TreeGrafter"/>
</dbReference>
<dbReference type="STRING" id="48269.A0A183LDA8"/>
<evidence type="ECO:0000313" key="6">
    <source>
        <dbReference type="Proteomes" id="UP000277204"/>
    </source>
</evidence>
<name>A0A183LDA8_9TREM</name>
<dbReference type="InterPro" id="IPR036259">
    <property type="entry name" value="MFS_trans_sf"/>
</dbReference>
<keyword evidence="2" id="KW-0812">Transmembrane</keyword>
<gene>
    <name evidence="5" type="ORF">SMRZ_LOCUS1783</name>
</gene>
<evidence type="ECO:0000256" key="3">
    <source>
        <dbReference type="ARBA" id="ARBA00022989"/>
    </source>
</evidence>
<dbReference type="EMBL" id="UZAI01000422">
    <property type="protein sequence ID" value="VDO52871.1"/>
    <property type="molecule type" value="Genomic_DNA"/>
</dbReference>
<organism evidence="5 6">
    <name type="scientific">Schistosoma margrebowiei</name>
    <dbReference type="NCBI Taxonomy" id="48269"/>
    <lineage>
        <taxon>Eukaryota</taxon>
        <taxon>Metazoa</taxon>
        <taxon>Spiralia</taxon>
        <taxon>Lophotrochozoa</taxon>
        <taxon>Platyhelminthes</taxon>
        <taxon>Trematoda</taxon>
        <taxon>Digenea</taxon>
        <taxon>Strigeidida</taxon>
        <taxon>Schistosomatoidea</taxon>
        <taxon>Schistosomatidae</taxon>
        <taxon>Schistosoma</taxon>
    </lineage>
</organism>
<dbReference type="GO" id="GO:0016020">
    <property type="term" value="C:membrane"/>
    <property type="evidence" value="ECO:0007669"/>
    <property type="project" value="UniProtKB-SubCell"/>
</dbReference>
<evidence type="ECO:0000313" key="5">
    <source>
        <dbReference type="EMBL" id="VDO52871.1"/>
    </source>
</evidence>
<keyword evidence="6" id="KW-1185">Reference proteome</keyword>
<dbReference type="AlphaFoldDB" id="A0A183LDA8"/>
<proteinExistence type="predicted"/>
<sequence length="800" mass="89537">MYLELRYLMEHGLPYGHLLSNSRKKESYDEDEKKLKLVQAKAAWIKSISNLIRLSFGLATVLIIGYISDRFGRKIALGILIFGEAIYIGLMGFIIYLNLSPWTVVFPGLFEGICGGGLVSFTAQISACLADITVQPEDSKENSNTSSLNQQYSSKEHRWLFFTMYDSLASLSHACGSLFGGILVHRLGFGLSVTISIGLYTTSVVGLSILPETNPDVLRRRRNPQNNAICQYSESRYDEDGLLYLEIKTSGFIIKIMGIFIKMLKAIRHSSPLSRIVMTLLFSVSVTVVADLQYIHIYLMGCPFFWNAQTVGLYAGISDALSACLSITFIVAIYNWEQTRILQLCSMGDTKEYVAEYNSMEITSKEMRILFMITAVIFIGFGFMLINRILMGIAFLFTLPTANYIVYGASAVRLVKNTLVAPIRTMISIITPNDKQDLSVFRNLMSTENRQTDGVATISPLDLVLVSIFFIANLLKIKFKGPTEETAYYLRCAIDEGLSYDVKDGKFELIASNESDKLLLKEGQRRAAWIGACNHSVRLLFGLLTTMIIGYISDHFGRRLSLGIMIIGEALQIITLSVVVLLQANPWLTIIPGLFDGFIGGGLLSIQAQVSASLTDLVCKESIDNNDVTNSQLTNQNNLWTLFTWFDGLALISLSLSNPIGGTLLYRGGFQLPVIICNILVGISLLIIFFLPESNMGFRPKCLNINNLNNDQDCKNDSSNIEIIFVRSRNLSFWEVNCQNIHNSFKLNVFFDLSLFRFSSRLQIRAFFVMQFDDFLNTCHIHFHQPFLESGLSSRTAGCC</sequence>
<evidence type="ECO:0000256" key="2">
    <source>
        <dbReference type="ARBA" id="ARBA00022692"/>
    </source>
</evidence>
<protein>
    <submittedName>
        <fullName evidence="5">Uncharacterized protein</fullName>
    </submittedName>
</protein>
<accession>A0A183LDA8</accession>
<dbReference type="Proteomes" id="UP000277204">
    <property type="component" value="Unassembled WGS sequence"/>
</dbReference>
<dbReference type="SUPFAM" id="SSF103473">
    <property type="entry name" value="MFS general substrate transporter"/>
    <property type="match status" value="2"/>
</dbReference>
<reference evidence="5 6" key="1">
    <citation type="submission" date="2018-11" db="EMBL/GenBank/DDBJ databases">
        <authorList>
            <consortium name="Pathogen Informatics"/>
        </authorList>
    </citation>
    <scope>NUCLEOTIDE SEQUENCE [LARGE SCALE GENOMIC DNA]</scope>
    <source>
        <strain evidence="5 6">Zambia</strain>
    </source>
</reference>
<evidence type="ECO:0000256" key="1">
    <source>
        <dbReference type="ARBA" id="ARBA00004141"/>
    </source>
</evidence>
<keyword evidence="3" id="KW-1133">Transmembrane helix</keyword>
<keyword evidence="4" id="KW-0472">Membrane</keyword>
<dbReference type="Gene3D" id="1.20.1250.20">
    <property type="entry name" value="MFS general substrate transporter like domains"/>
    <property type="match status" value="2"/>
</dbReference>
<dbReference type="PANTHER" id="PTHR23507">
    <property type="entry name" value="ZGC:174356"/>
    <property type="match status" value="1"/>
</dbReference>
<dbReference type="PANTHER" id="PTHR23507:SF1">
    <property type="entry name" value="FI18259P1-RELATED"/>
    <property type="match status" value="1"/>
</dbReference>
<evidence type="ECO:0000256" key="4">
    <source>
        <dbReference type="ARBA" id="ARBA00023136"/>
    </source>
</evidence>
<comment type="subcellular location">
    <subcellularLocation>
        <location evidence="1">Membrane</location>
        <topology evidence="1">Multi-pass membrane protein</topology>
    </subcellularLocation>
</comment>